<organism evidence="1 2">
    <name type="scientific">Stentor coeruleus</name>
    <dbReference type="NCBI Taxonomy" id="5963"/>
    <lineage>
        <taxon>Eukaryota</taxon>
        <taxon>Sar</taxon>
        <taxon>Alveolata</taxon>
        <taxon>Ciliophora</taxon>
        <taxon>Postciliodesmatophora</taxon>
        <taxon>Heterotrichea</taxon>
        <taxon>Heterotrichida</taxon>
        <taxon>Stentoridae</taxon>
        <taxon>Stentor</taxon>
    </lineage>
</organism>
<name>A0A1R2BC73_9CILI</name>
<keyword evidence="2" id="KW-1185">Reference proteome</keyword>
<accession>A0A1R2BC73</accession>
<dbReference type="Proteomes" id="UP000187209">
    <property type="component" value="Unassembled WGS sequence"/>
</dbReference>
<dbReference type="EMBL" id="MPUH01000765">
    <property type="protein sequence ID" value="OMJ74230.1"/>
    <property type="molecule type" value="Genomic_DNA"/>
</dbReference>
<reference evidence="1 2" key="1">
    <citation type="submission" date="2016-11" db="EMBL/GenBank/DDBJ databases">
        <title>The macronuclear genome of Stentor coeruleus: a giant cell with tiny introns.</title>
        <authorList>
            <person name="Slabodnick M."/>
            <person name="Ruby J.G."/>
            <person name="Reiff S.B."/>
            <person name="Swart E.C."/>
            <person name="Gosai S."/>
            <person name="Prabakaran S."/>
            <person name="Witkowska E."/>
            <person name="Larue G.E."/>
            <person name="Fisher S."/>
            <person name="Freeman R.M."/>
            <person name="Gunawardena J."/>
            <person name="Chu W."/>
            <person name="Stover N.A."/>
            <person name="Gregory B.D."/>
            <person name="Nowacki M."/>
            <person name="Derisi J."/>
            <person name="Roy S.W."/>
            <person name="Marshall W.F."/>
            <person name="Sood P."/>
        </authorList>
    </citation>
    <scope>NUCLEOTIDE SEQUENCE [LARGE SCALE GENOMIC DNA]</scope>
    <source>
        <strain evidence="1">WM001</strain>
    </source>
</reference>
<protein>
    <recommendedName>
        <fullName evidence="3">C2 NT-type domain-containing protein</fullName>
    </recommendedName>
</protein>
<evidence type="ECO:0000313" key="1">
    <source>
        <dbReference type="EMBL" id="OMJ74230.1"/>
    </source>
</evidence>
<dbReference type="AlphaFoldDB" id="A0A1R2BC73"/>
<proteinExistence type="predicted"/>
<gene>
    <name evidence="1" type="ORF">SteCoe_26890</name>
</gene>
<sequence length="235" mass="26946">MSSTQVTESCKNLCLALRLIEAKIYCNSKKLLNLKVSVKHGSQSWLSSSGISTGKSLKWEHCHIFDLEDSLVISLSLLQVPFFLPPTEFGSCSIKIPNEGKKFIDWFPIEKNGQTFGKILITYLIDEKIENQNFSYQIYSLDLEKEQVKFYKTKYAKKLQLLKMEKQGFRKNASSVLTLMEEKINGSSDFERIAKERILVQRKIRELSLMHNGLKNNAGELSVVYYGKNNMRGSL</sequence>
<comment type="caution">
    <text evidence="1">The sequence shown here is derived from an EMBL/GenBank/DDBJ whole genome shotgun (WGS) entry which is preliminary data.</text>
</comment>
<evidence type="ECO:0000313" key="2">
    <source>
        <dbReference type="Proteomes" id="UP000187209"/>
    </source>
</evidence>
<evidence type="ECO:0008006" key="3">
    <source>
        <dbReference type="Google" id="ProtNLM"/>
    </source>
</evidence>